<feature type="domain" description="Restriction endonuclease type IV Mrr" evidence="1">
    <location>
        <begin position="225"/>
        <end position="296"/>
    </location>
</feature>
<dbReference type="KEGG" id="cant:NCTC13489_02798"/>
<name>A0A3S4W6B8_9FLAO</name>
<evidence type="ECO:0000313" key="3">
    <source>
        <dbReference type="Proteomes" id="UP000270036"/>
    </source>
</evidence>
<keyword evidence="2" id="KW-0255">Endonuclease</keyword>
<accession>A0A3S4W6B8</accession>
<dbReference type="GO" id="GO:0009307">
    <property type="term" value="P:DNA restriction-modification system"/>
    <property type="evidence" value="ECO:0007669"/>
    <property type="project" value="InterPro"/>
</dbReference>
<dbReference type="Pfam" id="PF04471">
    <property type="entry name" value="Mrr_cat"/>
    <property type="match status" value="1"/>
</dbReference>
<dbReference type="EMBL" id="LR134441">
    <property type="protein sequence ID" value="VEI01522.1"/>
    <property type="molecule type" value="Genomic_DNA"/>
</dbReference>
<proteinExistence type="predicted"/>
<dbReference type="InterPro" id="IPR011856">
    <property type="entry name" value="tRNA_endonuc-like_dom_sf"/>
</dbReference>
<dbReference type="GO" id="GO:0003677">
    <property type="term" value="F:DNA binding"/>
    <property type="evidence" value="ECO:0007669"/>
    <property type="project" value="InterPro"/>
</dbReference>
<organism evidence="2 3">
    <name type="scientific">Kaistella antarctica</name>
    <dbReference type="NCBI Taxonomy" id="266748"/>
    <lineage>
        <taxon>Bacteria</taxon>
        <taxon>Pseudomonadati</taxon>
        <taxon>Bacteroidota</taxon>
        <taxon>Flavobacteriia</taxon>
        <taxon>Flavobacteriales</taxon>
        <taxon>Weeksellaceae</taxon>
        <taxon>Chryseobacterium group</taxon>
        <taxon>Kaistella</taxon>
    </lineage>
</organism>
<sequence>MKLMKFFSEKFSDYLKKLNEIKLLNKDLEVKINSKYTDTLTKIESLKVIAEKIQLEKNQLDVQTKSRLDQIEIETNYKKNELEELTQNLQNVYDKTFNSVEWLSNKYAEFYFLLDKKRIVMPVHKIASKCSDAQIMFSRENRNLRKRNMSLELQLKQIESLIPEVEDLIDTTPDDIFLDDSTQETEDKIDILVSETEKKQLSKTEILQKALDNYVKRKMNKSEVGADYERYIGHIYEKKGYKVIYHGIKKGINDLGIDLICKKGSETLLIQCKNWRRSIQIHENAINQLFGTSMKYYLDNYDHSLIGLKGTLFEEIGIPFDNNLQPIFVTTTDLTDRALEFANALKIKIVIVPYEKNYPRIKCNIGKDGKIYHLPFDQKYDITQNINNGGVNALTIVEAEKLGYRKAFRWRGE</sequence>
<keyword evidence="2" id="KW-0540">Nuclease</keyword>
<dbReference type="InterPro" id="IPR007560">
    <property type="entry name" value="Restrct_endonuc_IV_Mrr"/>
</dbReference>
<protein>
    <submittedName>
        <fullName evidence="2">Restriction endonuclease</fullName>
    </submittedName>
</protein>
<dbReference type="OrthoDB" id="9148007at2"/>
<dbReference type="SUPFAM" id="SSF52980">
    <property type="entry name" value="Restriction endonuclease-like"/>
    <property type="match status" value="1"/>
</dbReference>
<keyword evidence="2" id="KW-0378">Hydrolase</keyword>
<dbReference type="RefSeq" id="WP_051803584.1">
    <property type="nucleotide sequence ID" value="NZ_FOIX01000002.1"/>
</dbReference>
<dbReference type="AlphaFoldDB" id="A0A3S4W6B8"/>
<gene>
    <name evidence="2" type="ORF">NCTC13489_02798</name>
</gene>
<reference evidence="2 3" key="1">
    <citation type="submission" date="2018-12" db="EMBL/GenBank/DDBJ databases">
        <authorList>
            <consortium name="Pathogen Informatics"/>
        </authorList>
    </citation>
    <scope>NUCLEOTIDE SEQUENCE [LARGE SCALE GENOMIC DNA]</scope>
    <source>
        <strain evidence="2 3">NCTC13489</strain>
    </source>
</reference>
<evidence type="ECO:0000259" key="1">
    <source>
        <dbReference type="Pfam" id="PF04471"/>
    </source>
</evidence>
<evidence type="ECO:0000313" key="2">
    <source>
        <dbReference type="EMBL" id="VEI01522.1"/>
    </source>
</evidence>
<dbReference type="Proteomes" id="UP000270036">
    <property type="component" value="Chromosome"/>
</dbReference>
<dbReference type="Gene3D" id="3.40.1350.10">
    <property type="match status" value="1"/>
</dbReference>
<dbReference type="InterPro" id="IPR011335">
    <property type="entry name" value="Restrct_endonuc-II-like"/>
</dbReference>
<dbReference type="GO" id="GO:0004519">
    <property type="term" value="F:endonuclease activity"/>
    <property type="evidence" value="ECO:0007669"/>
    <property type="project" value="UniProtKB-KW"/>
</dbReference>